<evidence type="ECO:0000256" key="1">
    <source>
        <dbReference type="SAM" id="MobiDB-lite"/>
    </source>
</evidence>
<sequence>MALMTPRKRSQEAGNVSPASQIFARRDDAKANQRRDPPHVTDDRMRQRNETGKVVFEISDDIRPSFFFLMT</sequence>
<dbReference type="Proteomes" id="UP000438429">
    <property type="component" value="Unassembled WGS sequence"/>
</dbReference>
<dbReference type="EMBL" id="VEVO01000014">
    <property type="protein sequence ID" value="KAF0031094.1"/>
    <property type="molecule type" value="Genomic_DNA"/>
</dbReference>
<dbReference type="AlphaFoldDB" id="A0A6A4SJE1"/>
<reference evidence="2 3" key="1">
    <citation type="submission" date="2019-06" db="EMBL/GenBank/DDBJ databases">
        <title>Draft genomes of female and male turbot (Scophthalmus maximus).</title>
        <authorList>
            <person name="Xu H."/>
            <person name="Xu X.-W."/>
            <person name="Shao C."/>
            <person name="Chen S."/>
        </authorList>
    </citation>
    <scope>NUCLEOTIDE SEQUENCE [LARGE SCALE GENOMIC DNA]</scope>
    <source>
        <strain evidence="2">Ysfricsl-2016a</strain>
        <tissue evidence="2">Blood</tissue>
    </source>
</reference>
<evidence type="ECO:0000313" key="3">
    <source>
        <dbReference type="Proteomes" id="UP000438429"/>
    </source>
</evidence>
<name>A0A6A4SJE1_SCOMX</name>
<organism evidence="2 3">
    <name type="scientific">Scophthalmus maximus</name>
    <name type="common">Turbot</name>
    <name type="synonym">Psetta maxima</name>
    <dbReference type="NCBI Taxonomy" id="52904"/>
    <lineage>
        <taxon>Eukaryota</taxon>
        <taxon>Metazoa</taxon>
        <taxon>Chordata</taxon>
        <taxon>Craniata</taxon>
        <taxon>Vertebrata</taxon>
        <taxon>Euteleostomi</taxon>
        <taxon>Actinopterygii</taxon>
        <taxon>Neopterygii</taxon>
        <taxon>Teleostei</taxon>
        <taxon>Neoteleostei</taxon>
        <taxon>Acanthomorphata</taxon>
        <taxon>Carangaria</taxon>
        <taxon>Pleuronectiformes</taxon>
        <taxon>Pleuronectoidei</taxon>
        <taxon>Scophthalmidae</taxon>
        <taxon>Scophthalmus</taxon>
    </lineage>
</organism>
<comment type="caution">
    <text evidence="2">The sequence shown here is derived from an EMBL/GenBank/DDBJ whole genome shotgun (WGS) entry which is preliminary data.</text>
</comment>
<proteinExistence type="predicted"/>
<feature type="region of interest" description="Disordered" evidence="1">
    <location>
        <begin position="1"/>
        <end position="48"/>
    </location>
</feature>
<evidence type="ECO:0000313" key="2">
    <source>
        <dbReference type="EMBL" id="KAF0031094.1"/>
    </source>
</evidence>
<accession>A0A6A4SJE1</accession>
<protein>
    <submittedName>
        <fullName evidence="2">Uncharacterized protein</fullName>
    </submittedName>
</protein>
<feature type="compositionally biased region" description="Basic and acidic residues" evidence="1">
    <location>
        <begin position="24"/>
        <end position="48"/>
    </location>
</feature>
<gene>
    <name evidence="2" type="ORF">F2P81_015649</name>
</gene>